<reference evidence="5 6" key="1">
    <citation type="submission" date="2019-01" db="EMBL/GenBank/DDBJ databases">
        <title>Draft genome sequences of the type strains of six Macrococcus species.</title>
        <authorList>
            <person name="Mazhar S."/>
            <person name="Altermann E."/>
            <person name="Hill C."/>
            <person name="Mcauliffe O."/>
        </authorList>
    </citation>
    <scope>NUCLEOTIDE SEQUENCE [LARGE SCALE GENOMIC DNA]</scope>
    <source>
        <strain evidence="5 6">ATCC 51828</strain>
    </source>
</reference>
<evidence type="ECO:0000256" key="2">
    <source>
        <dbReference type="ARBA" id="ARBA00022692"/>
    </source>
</evidence>
<name>A0A9Q8FPX4_9STAP</name>
<gene>
    <name evidence="5" type="ORF">ERX40_07565</name>
</gene>
<evidence type="ECO:0000313" key="5">
    <source>
        <dbReference type="EMBL" id="TDM02404.1"/>
    </source>
</evidence>
<dbReference type="RefSeq" id="WP_133417887.1">
    <property type="nucleotide sequence ID" value="NZ_SCWD01000002.1"/>
</dbReference>
<comment type="caution">
    <text evidence="5">The sequence shown here is derived from an EMBL/GenBank/DDBJ whole genome shotgun (WGS) entry which is preliminary data.</text>
</comment>
<protein>
    <submittedName>
        <fullName evidence="5">DoxX family protein</fullName>
    </submittedName>
</protein>
<evidence type="ECO:0000256" key="1">
    <source>
        <dbReference type="ARBA" id="ARBA00004141"/>
    </source>
</evidence>
<evidence type="ECO:0000256" key="3">
    <source>
        <dbReference type="ARBA" id="ARBA00022989"/>
    </source>
</evidence>
<dbReference type="EMBL" id="SCWD01000002">
    <property type="protein sequence ID" value="TDM02404.1"/>
    <property type="molecule type" value="Genomic_DNA"/>
</dbReference>
<organism evidence="5 6">
    <name type="scientific">Macrococcus carouselicus</name>
    <dbReference type="NCBI Taxonomy" id="69969"/>
    <lineage>
        <taxon>Bacteria</taxon>
        <taxon>Bacillati</taxon>
        <taxon>Bacillota</taxon>
        <taxon>Bacilli</taxon>
        <taxon>Bacillales</taxon>
        <taxon>Staphylococcaceae</taxon>
        <taxon>Macrococcus</taxon>
    </lineage>
</organism>
<keyword evidence="2" id="KW-0812">Transmembrane</keyword>
<keyword evidence="3" id="KW-1133">Transmembrane helix</keyword>
<dbReference type="Pfam" id="PF13564">
    <property type="entry name" value="DoxX_2"/>
    <property type="match status" value="1"/>
</dbReference>
<dbReference type="AlphaFoldDB" id="A0A9Q8FPX4"/>
<evidence type="ECO:0000256" key="4">
    <source>
        <dbReference type="ARBA" id="ARBA00023136"/>
    </source>
</evidence>
<keyword evidence="6" id="KW-1185">Reference proteome</keyword>
<comment type="subcellular location">
    <subcellularLocation>
        <location evidence="1">Membrane</location>
        <topology evidence="1">Multi-pass membrane protein</topology>
    </subcellularLocation>
</comment>
<dbReference type="GO" id="GO:0016020">
    <property type="term" value="C:membrane"/>
    <property type="evidence" value="ECO:0007669"/>
    <property type="project" value="UniProtKB-SubCell"/>
</dbReference>
<dbReference type="Proteomes" id="UP000295280">
    <property type="component" value="Unassembled WGS sequence"/>
</dbReference>
<dbReference type="InterPro" id="IPR032808">
    <property type="entry name" value="DoxX"/>
</dbReference>
<evidence type="ECO:0000313" key="6">
    <source>
        <dbReference type="Proteomes" id="UP000295280"/>
    </source>
</evidence>
<accession>A0A9Q8FPX4</accession>
<keyword evidence="4" id="KW-0472">Membrane</keyword>
<dbReference type="OrthoDB" id="2389644at2"/>
<proteinExistence type="predicted"/>
<sequence length="116" mass="12804">MLNYLNNLYIAKEMFNAGKPKLQEDENMVKMFENFGYSKDFMKLTGAMETTGAALLALSLFSRRFNQAGSLLVEAVMIGAIASHLKAGQGFEATKNARKILALNTTSLLASFKDKK</sequence>